<gene>
    <name evidence="1" type="ORF">BLNAU_16265</name>
</gene>
<reference evidence="1 2" key="1">
    <citation type="journal article" date="2022" name="bioRxiv">
        <title>Genomics of Preaxostyla Flagellates Illuminates Evolutionary Transitions and the Path Towards Mitochondrial Loss.</title>
        <authorList>
            <person name="Novak L.V.F."/>
            <person name="Treitli S.C."/>
            <person name="Pyrih J."/>
            <person name="Halakuc P."/>
            <person name="Pipaliya S.V."/>
            <person name="Vacek V."/>
            <person name="Brzon O."/>
            <person name="Soukal P."/>
            <person name="Eme L."/>
            <person name="Dacks J.B."/>
            <person name="Karnkowska A."/>
            <person name="Elias M."/>
            <person name="Hampl V."/>
        </authorList>
    </citation>
    <scope>NUCLEOTIDE SEQUENCE [LARGE SCALE GENOMIC DNA]</scope>
    <source>
        <strain evidence="1">NAU3</strain>
        <tissue evidence="1">Gut</tissue>
    </source>
</reference>
<evidence type="ECO:0000313" key="1">
    <source>
        <dbReference type="EMBL" id="KAK2948815.1"/>
    </source>
</evidence>
<proteinExistence type="predicted"/>
<accession>A0ABQ9XBV1</accession>
<dbReference type="EMBL" id="JARBJD010000168">
    <property type="protein sequence ID" value="KAK2948815.1"/>
    <property type="molecule type" value="Genomic_DNA"/>
</dbReference>
<dbReference type="Proteomes" id="UP001281761">
    <property type="component" value="Unassembled WGS sequence"/>
</dbReference>
<evidence type="ECO:0000313" key="2">
    <source>
        <dbReference type="Proteomes" id="UP001281761"/>
    </source>
</evidence>
<name>A0ABQ9XBV1_9EUKA</name>
<organism evidence="1 2">
    <name type="scientific">Blattamonas nauphoetae</name>
    <dbReference type="NCBI Taxonomy" id="2049346"/>
    <lineage>
        <taxon>Eukaryota</taxon>
        <taxon>Metamonada</taxon>
        <taxon>Preaxostyla</taxon>
        <taxon>Oxymonadida</taxon>
        <taxon>Blattamonas</taxon>
    </lineage>
</organism>
<sequence length="224" mass="25936">MPLITLTMSLGANEVKTARKGEPSYIFVNQNPIDDETTQIPCDYDEQSCEDGPLDPIGKASITINRKHRPSVRIPRDTFFYTYDVMMCTPKSESKIYDPDQVFQSQELIGELKVPSIHHFPHFFKLFMNEDDQIENRLRGTTWHIVDDFTLHRSKVNQREHVVLLTSPNKKRWEKITKHKEVEAPIMMNNVPTLLFPEMIHIFNAIPCPFGFRATPASMICIES</sequence>
<comment type="caution">
    <text evidence="1">The sequence shown here is derived from an EMBL/GenBank/DDBJ whole genome shotgun (WGS) entry which is preliminary data.</text>
</comment>
<protein>
    <submittedName>
        <fullName evidence="1">Uncharacterized protein</fullName>
    </submittedName>
</protein>
<keyword evidence="2" id="KW-1185">Reference proteome</keyword>